<feature type="transmembrane region" description="Helical" evidence="3">
    <location>
        <begin position="479"/>
        <end position="502"/>
    </location>
</feature>
<dbReference type="Proteomes" id="UP001295684">
    <property type="component" value="Unassembled WGS sequence"/>
</dbReference>
<dbReference type="GO" id="GO:0005227">
    <property type="term" value="F:calcium-activated cation channel activity"/>
    <property type="evidence" value="ECO:0007669"/>
    <property type="project" value="InterPro"/>
</dbReference>
<dbReference type="GO" id="GO:0005886">
    <property type="term" value="C:plasma membrane"/>
    <property type="evidence" value="ECO:0007669"/>
    <property type="project" value="TreeGrafter"/>
</dbReference>
<feature type="compositionally biased region" description="Basic and acidic residues" evidence="2">
    <location>
        <begin position="10"/>
        <end position="21"/>
    </location>
</feature>
<evidence type="ECO:0000256" key="2">
    <source>
        <dbReference type="SAM" id="MobiDB-lite"/>
    </source>
</evidence>
<evidence type="ECO:0000313" key="5">
    <source>
        <dbReference type="EMBL" id="CAI2382738.1"/>
    </source>
</evidence>
<evidence type="ECO:0000259" key="4">
    <source>
        <dbReference type="Pfam" id="PF14703"/>
    </source>
</evidence>
<protein>
    <recommendedName>
        <fullName evidence="4">CSC1/OSCA1-like cytosolic domain-containing protein</fullName>
    </recommendedName>
</protein>
<comment type="caution">
    <text evidence="5">The sequence shown here is derived from an EMBL/GenBank/DDBJ whole genome shotgun (WGS) entry which is preliminary data.</text>
</comment>
<dbReference type="AlphaFoldDB" id="A0AAD1Y012"/>
<keyword evidence="3" id="KW-1133">Transmembrane helix</keyword>
<feature type="domain" description="CSC1/OSCA1-like cytosolic" evidence="4">
    <location>
        <begin position="238"/>
        <end position="430"/>
    </location>
</feature>
<dbReference type="PANTHER" id="PTHR13018:SF83">
    <property type="entry name" value="RRM DOMAIN-CONTAINING PROTEIN"/>
    <property type="match status" value="1"/>
</dbReference>
<feature type="transmembrane region" description="Helical" evidence="3">
    <location>
        <begin position="443"/>
        <end position="463"/>
    </location>
</feature>
<feature type="region of interest" description="Disordered" evidence="2">
    <location>
        <begin position="906"/>
        <end position="930"/>
    </location>
</feature>
<feature type="region of interest" description="Disordered" evidence="2">
    <location>
        <begin position="1"/>
        <end position="46"/>
    </location>
</feature>
<dbReference type="InterPro" id="IPR027815">
    <property type="entry name" value="CSC1/OSCA1-like_cyt"/>
</dbReference>
<keyword evidence="1" id="KW-0175">Coiled coil</keyword>
<keyword evidence="6" id="KW-1185">Reference proteome</keyword>
<organism evidence="5 6">
    <name type="scientific">Euplotes crassus</name>
    <dbReference type="NCBI Taxonomy" id="5936"/>
    <lineage>
        <taxon>Eukaryota</taxon>
        <taxon>Sar</taxon>
        <taxon>Alveolata</taxon>
        <taxon>Ciliophora</taxon>
        <taxon>Intramacronucleata</taxon>
        <taxon>Spirotrichea</taxon>
        <taxon>Hypotrichia</taxon>
        <taxon>Euplotida</taxon>
        <taxon>Euplotidae</taxon>
        <taxon>Moneuplotes</taxon>
    </lineage>
</organism>
<name>A0AAD1Y012_EUPCR</name>
<feature type="transmembrane region" description="Helical" evidence="3">
    <location>
        <begin position="137"/>
        <end position="156"/>
    </location>
</feature>
<sequence length="930" mass="106616">MDAVSEVLEDLPRNHSPEKDSLSISDGVRVQEESMSGETNRGNENNVEDLQPEEEHFLDKIPPDFDIAEKHRESCRIRRINKVKIFEQSNNSAHFCSCCNLPTKEVAQKFSVCAKSSELEAIGIGFGMLYRLKMFHLVIYFVLGVMGSTFSLRLILQSEGSAGDFNNAKDVSFLSRISLGEFGKYPSSSDKDNIGSISNLYLFLILLISVGIIGYKLYQNQTIKKKSKNHTKASDFGVIATNLTKDTSKDQIKNWLMKQNSHYEIVYIEMCKDIKDPVKITKRIDKLKNRKRAFELYNKKLLKLSGENEDQREVYPPPKKWLCITTKKYGEINKEIKNIEEEIEKLEREKEELEEDLKFCGTAIIMFDKIDDVEIITKNFKITWIGRFALYIAHKLFNSLKRVAQKECILDDRRIFIESPPESNDLIWENLSTRKRLKVTKAIKTYAITAFCLLIAGGINYLLNKLRDQVSGTEQTNPWVFIVTLITMLCVAFTNQVLCFIIRKISVKERHNTHTSYNLSVAQKLAIASLINTGISPLLVNFGKDNWFHSNGLVVDVVSNTLSVCFFNPLMYLCDPKYFYKKWLACVERKKETDSLLTQRQVNDLFEGPQVDIALQHSNLMLLLCLVLMYCYVFPIVAVIAIFGALFQYFIEKYLLLNRHKLPPEIGPSLSQFFIGVMPVLVAIFGCSIFFSNSYLFGINYWRFIVVSILALIYFAFPIPDCLIRSICDYRKDSQLRYHKEKHKFLFDYNRANPAADKSDGGESNRENEDAENCARQIDQPEPSNVFTRMRKAMFESPDSQNVANRISNYALYGNPVGGGQNSFPLHNFSYISDAFNHYAGVATHVSARNTEGQNPMPTLVPDHNENQWNAINRSNINNSLSKREPYEDPPFLVHQNNSTAHILTERRNADTSMKELDNNYQDGGNDEED</sequence>
<dbReference type="EMBL" id="CAMPGE010024932">
    <property type="protein sequence ID" value="CAI2382738.1"/>
    <property type="molecule type" value="Genomic_DNA"/>
</dbReference>
<feature type="coiled-coil region" evidence="1">
    <location>
        <begin position="329"/>
        <end position="363"/>
    </location>
</feature>
<reference evidence="5" key="1">
    <citation type="submission" date="2023-07" db="EMBL/GenBank/DDBJ databases">
        <authorList>
            <consortium name="AG Swart"/>
            <person name="Singh M."/>
            <person name="Singh A."/>
            <person name="Seah K."/>
            <person name="Emmerich C."/>
        </authorList>
    </citation>
    <scope>NUCLEOTIDE SEQUENCE</scope>
    <source>
        <strain evidence="5">DP1</strain>
    </source>
</reference>
<feature type="compositionally biased region" description="Polar residues" evidence="2">
    <location>
        <begin position="33"/>
        <end position="45"/>
    </location>
</feature>
<feature type="transmembrane region" description="Helical" evidence="3">
    <location>
        <begin position="200"/>
        <end position="218"/>
    </location>
</feature>
<feature type="compositionally biased region" description="Basic and acidic residues" evidence="2">
    <location>
        <begin position="906"/>
        <end position="918"/>
    </location>
</feature>
<feature type="transmembrane region" description="Helical" evidence="3">
    <location>
        <begin position="699"/>
        <end position="717"/>
    </location>
</feature>
<feature type="transmembrane region" description="Helical" evidence="3">
    <location>
        <begin position="620"/>
        <end position="651"/>
    </location>
</feature>
<feature type="compositionally biased region" description="Basic and acidic residues" evidence="2">
    <location>
        <begin position="757"/>
        <end position="768"/>
    </location>
</feature>
<evidence type="ECO:0000313" key="6">
    <source>
        <dbReference type="Proteomes" id="UP001295684"/>
    </source>
</evidence>
<dbReference type="PANTHER" id="PTHR13018">
    <property type="entry name" value="PROBABLE MEMBRANE PROTEIN DUF221-RELATED"/>
    <property type="match status" value="1"/>
</dbReference>
<feature type="transmembrane region" description="Helical" evidence="3">
    <location>
        <begin position="671"/>
        <end position="692"/>
    </location>
</feature>
<dbReference type="Pfam" id="PF14703">
    <property type="entry name" value="PHM7_cyt"/>
    <property type="match status" value="1"/>
</dbReference>
<dbReference type="InterPro" id="IPR045122">
    <property type="entry name" value="Csc1-like"/>
</dbReference>
<gene>
    <name evidence="5" type="ORF">ECRASSUSDP1_LOCUS24223</name>
</gene>
<evidence type="ECO:0000256" key="1">
    <source>
        <dbReference type="SAM" id="Coils"/>
    </source>
</evidence>
<feature type="region of interest" description="Disordered" evidence="2">
    <location>
        <begin position="755"/>
        <end position="777"/>
    </location>
</feature>
<accession>A0AAD1Y012</accession>
<keyword evidence="3" id="KW-0472">Membrane</keyword>
<keyword evidence="3" id="KW-0812">Transmembrane</keyword>
<proteinExistence type="predicted"/>
<evidence type="ECO:0000256" key="3">
    <source>
        <dbReference type="SAM" id="Phobius"/>
    </source>
</evidence>